<dbReference type="InterPro" id="IPR014807">
    <property type="entry name" value="Coa1"/>
</dbReference>
<keyword evidence="1" id="KW-0812">Transmembrane</keyword>
<feature type="transmembrane region" description="Helical" evidence="1">
    <location>
        <begin position="15"/>
        <end position="42"/>
    </location>
</feature>
<keyword evidence="3" id="KW-1185">Reference proteome</keyword>
<sequence>MAHQERQKSWFARNWGWAVPVGGCLTIIILFFVFLGSVIFGVSELMTNADPYKDALAKVKQDDYVIEILGEPIETNGIMQGSLSYENNVGDANISVPIKGPKGEARVYVVGAKTNDQWEYSEMYVIISETDEQIDLLGYEQKIDDDEDFE</sequence>
<keyword evidence="1" id="KW-1133">Transmembrane helix</keyword>
<gene>
    <name evidence="2" type="ORF">SAMN04488508_107332</name>
</gene>
<dbReference type="STRING" id="570521.SAMN04488508_107332"/>
<evidence type="ECO:0000313" key="2">
    <source>
        <dbReference type="EMBL" id="SHJ33301.1"/>
    </source>
</evidence>
<dbReference type="OrthoDB" id="1178263at2"/>
<proteinExistence type="predicted"/>
<dbReference type="RefSeq" id="WP_073318537.1">
    <property type="nucleotide sequence ID" value="NZ_FQYP01000007.1"/>
</dbReference>
<keyword evidence="1" id="KW-0472">Membrane</keyword>
<dbReference type="Proteomes" id="UP000184432">
    <property type="component" value="Unassembled WGS sequence"/>
</dbReference>
<dbReference type="AlphaFoldDB" id="A0A1M6IFS9"/>
<evidence type="ECO:0000313" key="3">
    <source>
        <dbReference type="Proteomes" id="UP000184432"/>
    </source>
</evidence>
<dbReference type="Pfam" id="PF08695">
    <property type="entry name" value="Coa1"/>
    <property type="match status" value="1"/>
</dbReference>
<organism evidence="2 3">
    <name type="scientific">Aquimarina spongiae</name>
    <dbReference type="NCBI Taxonomy" id="570521"/>
    <lineage>
        <taxon>Bacteria</taxon>
        <taxon>Pseudomonadati</taxon>
        <taxon>Bacteroidota</taxon>
        <taxon>Flavobacteriia</taxon>
        <taxon>Flavobacteriales</taxon>
        <taxon>Flavobacteriaceae</taxon>
        <taxon>Aquimarina</taxon>
    </lineage>
</organism>
<protein>
    <submittedName>
        <fullName evidence="2">Cytochrome oxidase complex assembly protein 1</fullName>
    </submittedName>
</protein>
<name>A0A1M6IFS9_9FLAO</name>
<dbReference type="EMBL" id="FQYP01000007">
    <property type="protein sequence ID" value="SHJ33301.1"/>
    <property type="molecule type" value="Genomic_DNA"/>
</dbReference>
<reference evidence="3" key="1">
    <citation type="submission" date="2016-11" db="EMBL/GenBank/DDBJ databases">
        <authorList>
            <person name="Varghese N."/>
            <person name="Submissions S."/>
        </authorList>
    </citation>
    <scope>NUCLEOTIDE SEQUENCE [LARGE SCALE GENOMIC DNA]</scope>
    <source>
        <strain evidence="3">DSM 22623</strain>
    </source>
</reference>
<accession>A0A1M6IFS9</accession>
<evidence type="ECO:0000256" key="1">
    <source>
        <dbReference type="SAM" id="Phobius"/>
    </source>
</evidence>